<feature type="transmembrane region" description="Helical" evidence="2">
    <location>
        <begin position="435"/>
        <end position="453"/>
    </location>
</feature>
<protein>
    <recommendedName>
        <fullName evidence="5">Transmembrane protein</fullName>
    </recommendedName>
</protein>
<feature type="transmembrane region" description="Helical" evidence="2">
    <location>
        <begin position="248"/>
        <end position="266"/>
    </location>
</feature>
<feature type="transmembrane region" description="Helical" evidence="2">
    <location>
        <begin position="168"/>
        <end position="191"/>
    </location>
</feature>
<keyword evidence="4" id="KW-1185">Reference proteome</keyword>
<feature type="transmembrane region" description="Helical" evidence="2">
    <location>
        <begin position="377"/>
        <end position="394"/>
    </location>
</feature>
<evidence type="ECO:0000313" key="4">
    <source>
        <dbReference type="Proteomes" id="UP000006072"/>
    </source>
</evidence>
<proteinExistence type="predicted"/>
<feature type="transmembrane region" description="Helical" evidence="2">
    <location>
        <begin position="474"/>
        <end position="497"/>
    </location>
</feature>
<dbReference type="EMBL" id="ALQA01000049">
    <property type="protein sequence ID" value="EJZ06958.1"/>
    <property type="molecule type" value="Genomic_DNA"/>
</dbReference>
<dbReference type="AlphaFoldDB" id="K0UWK4"/>
<feature type="transmembrane region" description="Helical" evidence="2">
    <location>
        <begin position="96"/>
        <end position="115"/>
    </location>
</feature>
<feature type="transmembrane region" description="Helical" evidence="2">
    <location>
        <begin position="406"/>
        <end position="423"/>
    </location>
</feature>
<accession>K0UWK4</accession>
<evidence type="ECO:0000256" key="2">
    <source>
        <dbReference type="SAM" id="Phobius"/>
    </source>
</evidence>
<comment type="caution">
    <text evidence="3">The sequence shown here is derived from an EMBL/GenBank/DDBJ whole genome shotgun (WGS) entry which is preliminary data.</text>
</comment>
<feature type="transmembrane region" description="Helical" evidence="2">
    <location>
        <begin position="305"/>
        <end position="324"/>
    </location>
</feature>
<dbReference type="eggNOG" id="COG1807">
    <property type="taxonomic scope" value="Bacteria"/>
</dbReference>
<feature type="transmembrane region" description="Helical" evidence="2">
    <location>
        <begin position="272"/>
        <end position="293"/>
    </location>
</feature>
<keyword evidence="2" id="KW-0472">Membrane</keyword>
<evidence type="ECO:0000256" key="1">
    <source>
        <dbReference type="SAM" id="MobiDB-lite"/>
    </source>
</evidence>
<reference evidence="3 4" key="1">
    <citation type="journal article" date="2012" name="J. Bacteriol.">
        <title>Complete Genome Sequence of Mycobacterium vaccae Type Strain ATCC 25954.</title>
        <authorList>
            <person name="Ho Y.S."/>
            <person name="Adroub S.A."/>
            <person name="Abadi M."/>
            <person name="Al Alwan B."/>
            <person name="Alkhateeb R."/>
            <person name="Gao G."/>
            <person name="Ragab A."/>
            <person name="Ali S."/>
            <person name="van Soolingen D."/>
            <person name="Bitter W."/>
            <person name="Pain A."/>
            <person name="Abdallah A.M."/>
        </authorList>
    </citation>
    <scope>NUCLEOTIDE SEQUENCE [LARGE SCALE GENOMIC DNA]</scope>
    <source>
        <strain evidence="3 4">ATCC 25954</strain>
    </source>
</reference>
<feature type="transmembrane region" description="Helical" evidence="2">
    <location>
        <begin position="31"/>
        <end position="52"/>
    </location>
</feature>
<dbReference type="RefSeq" id="WP_003930231.1">
    <property type="nucleotide sequence ID" value="NZ_JH814689.1"/>
</dbReference>
<keyword evidence="2" id="KW-1133">Transmembrane helix</keyword>
<dbReference type="Proteomes" id="UP000006072">
    <property type="component" value="Unassembled WGS sequence"/>
</dbReference>
<evidence type="ECO:0008006" key="5">
    <source>
        <dbReference type="Google" id="ProtNLM"/>
    </source>
</evidence>
<feature type="transmembrane region" description="Helical" evidence="2">
    <location>
        <begin position="198"/>
        <end position="217"/>
    </location>
</feature>
<evidence type="ECO:0000313" key="3">
    <source>
        <dbReference type="EMBL" id="EJZ06958.1"/>
    </source>
</evidence>
<gene>
    <name evidence="3" type="ORF">MVAC_20058</name>
</gene>
<feature type="transmembrane region" description="Helical" evidence="2">
    <location>
        <begin position="223"/>
        <end position="241"/>
    </location>
</feature>
<organism evidence="3 4">
    <name type="scientific">Mycolicibacterium vaccae ATCC 25954</name>
    <dbReference type="NCBI Taxonomy" id="1194972"/>
    <lineage>
        <taxon>Bacteria</taxon>
        <taxon>Bacillati</taxon>
        <taxon>Actinomycetota</taxon>
        <taxon>Actinomycetes</taxon>
        <taxon>Mycobacteriales</taxon>
        <taxon>Mycobacteriaceae</taxon>
        <taxon>Mycolicibacterium</taxon>
    </lineage>
</organism>
<keyword evidence="2" id="KW-0812">Transmembrane</keyword>
<sequence length="666" mass="71872">MTLALDDEVHGSDDSPTTSDAARRPPSDRTALLRVILAVVMPPIGAVLIVLSHHHAAGLEQPDALMFALFWAGFLGGMLSLIWLACARATAGATRALALIGIGLFSMLPRVVHFVPVGSDEYIHLRQAMETYLNGDVGHTLKLLPITKEFFGLHQAASAFAHLGEIPLWVAAMSVVVLAHVLSLLGIYQLVRMVNVPAAGAAVGAVIYSLNPSWMYFNVAFSYESLASPLLVWCLAAAVAAGRGTQHLPVRAIGAAILVVAVLPMTHHLSTIMLVLILAVLIGARLVPWFPMAASGSLDVRRERIWPLVLIWSSLIASIAFWWAGKYDWLINYLGPALSEGYAQLQRILEGVSKSTSGQRSLFANAQNPMYEIVSGYLFPFVTLALFLWALAVLWRNRRRVGSTPWAFAVVGAMFFASMPMLLTSGGAEGAHRSWGFSFIGIAVLCGFAWSFGPRTPGLLAARWSRAALTFAQPTFRVGVAVAVYVVMVFGGAALGVTVSHRFPGSSSAGDDARAATNEGRAVADWFAAHVPADTPVMADRYVSTLAGSLGRVSALRPSKAFPVWDIYMTPGPLRPEVLKMIWDSKIGYFVVDSRMATIRPKSGTWFVKDEPGRGTNSLVSQAALDRFNCLPWLTGVFAAGTLTVYEVDRDALRRTEALGCERPTV</sequence>
<dbReference type="HOGENOM" id="CLU_412089_0_0_11"/>
<name>K0UWK4_MYCVA</name>
<feature type="transmembrane region" description="Helical" evidence="2">
    <location>
        <begin position="64"/>
        <end position="84"/>
    </location>
</feature>
<dbReference type="PATRIC" id="fig|1194972.3.peg.3995"/>
<feature type="region of interest" description="Disordered" evidence="1">
    <location>
        <begin position="1"/>
        <end position="26"/>
    </location>
</feature>